<reference evidence="5" key="1">
    <citation type="journal article" date="2013" name="Nat. Genet.">
        <title>The draft genomes of soft-shell turtle and green sea turtle yield insights into the development and evolution of the turtle-specific body plan.</title>
        <authorList>
            <person name="Wang Z."/>
            <person name="Pascual-Anaya J."/>
            <person name="Zadissa A."/>
            <person name="Li W."/>
            <person name="Niimura Y."/>
            <person name="Huang Z."/>
            <person name="Li C."/>
            <person name="White S."/>
            <person name="Xiong Z."/>
            <person name="Fang D."/>
            <person name="Wang B."/>
            <person name="Ming Y."/>
            <person name="Chen Y."/>
            <person name="Zheng Y."/>
            <person name="Kuraku S."/>
            <person name="Pignatelli M."/>
            <person name="Herrero J."/>
            <person name="Beal K."/>
            <person name="Nozawa M."/>
            <person name="Li Q."/>
            <person name="Wang J."/>
            <person name="Zhang H."/>
            <person name="Yu L."/>
            <person name="Shigenobu S."/>
            <person name="Wang J."/>
            <person name="Liu J."/>
            <person name="Flicek P."/>
            <person name="Searle S."/>
            <person name="Wang J."/>
            <person name="Kuratani S."/>
            <person name="Yin Y."/>
            <person name="Aken B."/>
            <person name="Zhang G."/>
            <person name="Irie N."/>
        </authorList>
    </citation>
    <scope>NUCLEOTIDE SEQUENCE [LARGE SCALE GENOMIC DNA]</scope>
</reference>
<dbReference type="EMBL" id="KB596435">
    <property type="protein sequence ID" value="EMP24934.1"/>
    <property type="molecule type" value="Genomic_DNA"/>
</dbReference>
<proteinExistence type="predicted"/>
<dbReference type="Gene3D" id="2.60.120.290">
    <property type="entry name" value="Spermadhesin, CUB domain"/>
    <property type="match status" value="1"/>
</dbReference>
<sequence>MAGQKGTLVVLVSTIDWATKSLVDGAAGRKQAPCQPWLRATPGSGQHVWLLSTGVATGALCAAPALSASSTAPIGRTPRYDFVEVEEPSDGTILGRWCGSSTVPSKQISKGNQIRIRFVSDEYFSSEPGFCIHYTLLMPHIAVAFVKQYGSPLAAKIILICFQG</sequence>
<keyword evidence="1" id="KW-1015">Disulfide bond</keyword>
<dbReference type="InterPro" id="IPR000859">
    <property type="entry name" value="CUB_dom"/>
</dbReference>
<dbReference type="SUPFAM" id="SSF49854">
    <property type="entry name" value="Spermadhesin, CUB domain"/>
    <property type="match status" value="1"/>
</dbReference>
<gene>
    <name evidence="4" type="ORF">UY3_18005</name>
</gene>
<evidence type="ECO:0000256" key="2">
    <source>
        <dbReference type="PROSITE-ProRule" id="PRU00059"/>
    </source>
</evidence>
<protein>
    <submittedName>
        <fullName evidence="4">Platelet-derived growth factor C</fullName>
    </submittedName>
</protein>
<name>M7AKJ7_CHEMY</name>
<dbReference type="InterPro" id="IPR035914">
    <property type="entry name" value="Sperma_CUB_dom_sf"/>
</dbReference>
<evidence type="ECO:0000259" key="3">
    <source>
        <dbReference type="PROSITE" id="PS01180"/>
    </source>
</evidence>
<dbReference type="STRING" id="8469.M7AKJ7"/>
<keyword evidence="5" id="KW-1185">Reference proteome</keyword>
<evidence type="ECO:0000256" key="1">
    <source>
        <dbReference type="ARBA" id="ARBA00023157"/>
    </source>
</evidence>
<comment type="caution">
    <text evidence="2">Lacks conserved residue(s) required for the propagation of feature annotation.</text>
</comment>
<dbReference type="CDD" id="cd00041">
    <property type="entry name" value="CUB"/>
    <property type="match status" value="1"/>
</dbReference>
<dbReference type="AlphaFoldDB" id="M7AKJ7"/>
<feature type="domain" description="CUB" evidence="3">
    <location>
        <begin position="1"/>
        <end position="137"/>
    </location>
</feature>
<dbReference type="eggNOG" id="ENOG502QUUR">
    <property type="taxonomic scope" value="Eukaryota"/>
</dbReference>
<evidence type="ECO:0000313" key="4">
    <source>
        <dbReference type="EMBL" id="EMP24934.1"/>
    </source>
</evidence>
<accession>M7AKJ7</accession>
<organism evidence="4 5">
    <name type="scientific">Chelonia mydas</name>
    <name type="common">Green sea-turtle</name>
    <name type="synonym">Chelonia agassizi</name>
    <dbReference type="NCBI Taxonomy" id="8469"/>
    <lineage>
        <taxon>Eukaryota</taxon>
        <taxon>Metazoa</taxon>
        <taxon>Chordata</taxon>
        <taxon>Craniata</taxon>
        <taxon>Vertebrata</taxon>
        <taxon>Euteleostomi</taxon>
        <taxon>Archelosauria</taxon>
        <taxon>Testudinata</taxon>
        <taxon>Testudines</taxon>
        <taxon>Cryptodira</taxon>
        <taxon>Durocryptodira</taxon>
        <taxon>Americhelydia</taxon>
        <taxon>Chelonioidea</taxon>
        <taxon>Cheloniidae</taxon>
        <taxon>Chelonia</taxon>
    </lineage>
</organism>
<dbReference type="Proteomes" id="UP000031443">
    <property type="component" value="Unassembled WGS sequence"/>
</dbReference>
<dbReference type="Pfam" id="PF00431">
    <property type="entry name" value="CUB"/>
    <property type="match status" value="1"/>
</dbReference>
<dbReference type="PROSITE" id="PS01180">
    <property type="entry name" value="CUB"/>
    <property type="match status" value="1"/>
</dbReference>
<evidence type="ECO:0000313" key="5">
    <source>
        <dbReference type="Proteomes" id="UP000031443"/>
    </source>
</evidence>